<organism evidence="1 2">
    <name type="scientific">Phytophthora fragariae</name>
    <dbReference type="NCBI Taxonomy" id="53985"/>
    <lineage>
        <taxon>Eukaryota</taxon>
        <taxon>Sar</taxon>
        <taxon>Stramenopiles</taxon>
        <taxon>Oomycota</taxon>
        <taxon>Peronosporomycetes</taxon>
        <taxon>Peronosporales</taxon>
        <taxon>Peronosporaceae</taxon>
        <taxon>Phytophthora</taxon>
    </lineage>
</organism>
<evidence type="ECO:0000313" key="2">
    <source>
        <dbReference type="Proteomes" id="UP000460718"/>
    </source>
</evidence>
<dbReference type="EMBL" id="QXFW01000780">
    <property type="protein sequence ID" value="KAE9003190.1"/>
    <property type="molecule type" value="Genomic_DNA"/>
</dbReference>
<evidence type="ECO:0000313" key="1">
    <source>
        <dbReference type="EMBL" id="KAE9003190.1"/>
    </source>
</evidence>
<accession>A0A6A3K6F2</accession>
<sequence length="357" mass="40704">MHDGVQRVDGEVVVRVSLPSRPYSGNRLEKDQATFRKEFQEVQEGLVSLAAVAYIDYPAYRYLISAHVGVMLGNPGEELFAAVVKVKFILWVDEEGRVGKNEDGTVEYDLTQFCGPQQFEHSDKFIKALNQIAAFDEKLGQSDAVITIPVKVNFQVLVGTGNNYARSLLDIKEAEQAIKARWSSYVYNEKGANENLSFRFVLEPMILDICCADMTLEMVKSVENLMLVHRNCFKRVDIHLEDEFASVQATQQLMTCICDTSHRFRGPPNTNYHYELENSTEIYEPPQVGTLELMCDESMQESAFAAFWSAVVLTQSTKNLVFCMESMMNIDRSREHWWKWVAYGLFSKLALVLQLKL</sequence>
<dbReference type="AlphaFoldDB" id="A0A6A3K6F2"/>
<name>A0A6A3K6F2_9STRA</name>
<dbReference type="Proteomes" id="UP000460718">
    <property type="component" value="Unassembled WGS sequence"/>
</dbReference>
<gene>
    <name evidence="1" type="ORF">PF011_g13003</name>
</gene>
<proteinExistence type="predicted"/>
<protein>
    <submittedName>
        <fullName evidence="1">Uncharacterized protein</fullName>
    </submittedName>
</protein>
<reference evidence="1 2" key="1">
    <citation type="submission" date="2018-09" db="EMBL/GenBank/DDBJ databases">
        <title>Genomic investigation of the strawberry pathogen Phytophthora fragariae indicates pathogenicity is determined by transcriptional variation in three key races.</title>
        <authorList>
            <person name="Adams T.M."/>
            <person name="Armitage A.D."/>
            <person name="Sobczyk M.K."/>
            <person name="Bates H.J."/>
            <person name="Dunwell J.M."/>
            <person name="Nellist C.F."/>
            <person name="Harrison R.J."/>
        </authorList>
    </citation>
    <scope>NUCLEOTIDE SEQUENCE [LARGE SCALE GENOMIC DNA]</scope>
    <source>
        <strain evidence="1 2">SCRP245</strain>
    </source>
</reference>
<comment type="caution">
    <text evidence="1">The sequence shown here is derived from an EMBL/GenBank/DDBJ whole genome shotgun (WGS) entry which is preliminary data.</text>
</comment>